<evidence type="ECO:0000256" key="1">
    <source>
        <dbReference type="ARBA" id="ARBA00006499"/>
    </source>
</evidence>
<proteinExistence type="inferred from homology"/>
<dbReference type="PANTHER" id="PTHR10655">
    <property type="entry name" value="LYSOPHOSPHOLIPASE-RELATED"/>
    <property type="match status" value="1"/>
</dbReference>
<comment type="caution">
    <text evidence="4">The sequence shown here is derived from an EMBL/GenBank/DDBJ whole genome shotgun (WGS) entry which is preliminary data.</text>
</comment>
<keyword evidence="2" id="KW-0378">Hydrolase</keyword>
<dbReference type="InterPro" id="IPR029058">
    <property type="entry name" value="AB_hydrolase_fold"/>
</dbReference>
<dbReference type="PANTHER" id="PTHR10655:SF17">
    <property type="entry name" value="LYSOPHOSPHOLIPASE-LIKE PROTEIN 1"/>
    <property type="match status" value="1"/>
</dbReference>
<keyword evidence="5" id="KW-1185">Reference proteome</keyword>
<evidence type="ECO:0000259" key="3">
    <source>
        <dbReference type="Pfam" id="PF02230"/>
    </source>
</evidence>
<evidence type="ECO:0000313" key="4">
    <source>
        <dbReference type="EMBL" id="OZC02653.1"/>
    </source>
</evidence>
<dbReference type="GO" id="GO:0016787">
    <property type="term" value="F:hydrolase activity"/>
    <property type="evidence" value="ECO:0007669"/>
    <property type="project" value="UniProtKB-KW"/>
</dbReference>
<dbReference type="Pfam" id="PF02230">
    <property type="entry name" value="Abhydrolase_2"/>
    <property type="match status" value="1"/>
</dbReference>
<feature type="domain" description="Phospholipase/carboxylesterase/thioesterase" evidence="3">
    <location>
        <begin position="18"/>
        <end position="214"/>
    </location>
</feature>
<dbReference type="InterPro" id="IPR050565">
    <property type="entry name" value="LYPA1-2/EST-like"/>
</dbReference>
<evidence type="ECO:0000256" key="2">
    <source>
        <dbReference type="ARBA" id="ARBA00022801"/>
    </source>
</evidence>
<dbReference type="EMBL" id="MQWB01000001">
    <property type="protein sequence ID" value="OZC02653.1"/>
    <property type="molecule type" value="Genomic_DNA"/>
</dbReference>
<dbReference type="InterPro" id="IPR003140">
    <property type="entry name" value="PLipase/COase/thioEstase"/>
</dbReference>
<dbReference type="InParanoid" id="A0A259TY08"/>
<evidence type="ECO:0000313" key="5">
    <source>
        <dbReference type="Proteomes" id="UP000216446"/>
    </source>
</evidence>
<dbReference type="RefSeq" id="WP_094547118.1">
    <property type="nucleotide sequence ID" value="NZ_MQWB01000001.1"/>
</dbReference>
<gene>
    <name evidence="4" type="ORF">BSZ36_06495</name>
</gene>
<reference evidence="4 5" key="1">
    <citation type="submission" date="2016-11" db="EMBL/GenBank/DDBJ databases">
        <title>Study of marine rhodopsin-containing bacteria.</title>
        <authorList>
            <person name="Yoshizawa S."/>
            <person name="Kumagai Y."/>
            <person name="Kogure K."/>
        </authorList>
    </citation>
    <scope>NUCLEOTIDE SEQUENCE [LARGE SCALE GENOMIC DNA]</scope>
    <source>
        <strain evidence="4 5">SG-29</strain>
    </source>
</reference>
<organism evidence="4 5">
    <name type="scientific">Rubricoccus marinus</name>
    <dbReference type="NCBI Taxonomy" id="716817"/>
    <lineage>
        <taxon>Bacteria</taxon>
        <taxon>Pseudomonadati</taxon>
        <taxon>Rhodothermota</taxon>
        <taxon>Rhodothermia</taxon>
        <taxon>Rhodothermales</taxon>
        <taxon>Rubricoccaceae</taxon>
        <taxon>Rubricoccus</taxon>
    </lineage>
</organism>
<comment type="similarity">
    <text evidence="1">Belongs to the AB hydrolase superfamily. AB hydrolase 2 family.</text>
</comment>
<dbReference type="SUPFAM" id="SSF53474">
    <property type="entry name" value="alpha/beta-Hydrolases"/>
    <property type="match status" value="1"/>
</dbReference>
<protein>
    <recommendedName>
        <fullName evidence="3">Phospholipase/carboxylesterase/thioesterase domain-containing protein</fullName>
    </recommendedName>
</protein>
<dbReference type="AlphaFoldDB" id="A0A259TY08"/>
<name>A0A259TY08_9BACT</name>
<accession>A0A259TY08</accession>
<dbReference type="OrthoDB" id="9801763at2"/>
<dbReference type="Gene3D" id="3.40.50.1820">
    <property type="entry name" value="alpha/beta hydrolase"/>
    <property type="match status" value="1"/>
</dbReference>
<sequence length="218" mass="22571">MPHEHAPIRTAGADLADARGAVILLHGRGAGAADILALGREVAPDALALLAPDADGATWYPHSFLAPLASNQPYLDGALATVERAVALAEASGVPRERIALAGFSQGACLSLEAAARLGGRWGAIAALSGGLIGTGEDSDGKPPADKRFDYDADLAGTPVFLGCSDVDPHIPLSRVRRSALVFEDLGASVDERIYKNMGHVVNRDELDAVRALLQPLA</sequence>
<dbReference type="Proteomes" id="UP000216446">
    <property type="component" value="Unassembled WGS sequence"/>
</dbReference>